<dbReference type="EMBL" id="BARU01037703">
    <property type="protein sequence ID" value="GAH89491.1"/>
    <property type="molecule type" value="Genomic_DNA"/>
</dbReference>
<dbReference type="SUPFAM" id="SSF50465">
    <property type="entry name" value="EF-Tu/eEF-1alpha/eIF2-gamma C-terminal domain"/>
    <property type="match status" value="1"/>
</dbReference>
<organism evidence="4">
    <name type="scientific">marine sediment metagenome</name>
    <dbReference type="NCBI Taxonomy" id="412755"/>
    <lineage>
        <taxon>unclassified sequences</taxon>
        <taxon>metagenomes</taxon>
        <taxon>ecological metagenomes</taxon>
    </lineage>
</organism>
<dbReference type="InterPro" id="IPR057335">
    <property type="entry name" value="Beta-barrel_SelB"/>
</dbReference>
<evidence type="ECO:0000256" key="2">
    <source>
        <dbReference type="ARBA" id="ARBA00023134"/>
    </source>
</evidence>
<keyword evidence="1" id="KW-0547">Nucleotide-binding</keyword>
<evidence type="ECO:0000259" key="3">
    <source>
        <dbReference type="Pfam" id="PF25461"/>
    </source>
</evidence>
<dbReference type="InterPro" id="IPR009001">
    <property type="entry name" value="Transl_elong_EF1A/Init_IF2_C"/>
</dbReference>
<dbReference type="CDD" id="cd15491">
    <property type="entry name" value="selB_III"/>
    <property type="match status" value="1"/>
</dbReference>
<protein>
    <recommendedName>
        <fullName evidence="3">Selenocysteine-specific elongation factor beta-barrel domain-containing protein</fullName>
    </recommendedName>
</protein>
<comment type="caution">
    <text evidence="4">The sequence shown here is derived from an EMBL/GenBank/DDBJ whole genome shotgun (WGS) entry which is preliminary data.</text>
</comment>
<feature type="non-terminal residue" evidence="4">
    <location>
        <position position="114"/>
    </location>
</feature>
<proteinExistence type="predicted"/>
<evidence type="ECO:0000313" key="4">
    <source>
        <dbReference type="EMBL" id="GAH89491.1"/>
    </source>
</evidence>
<dbReference type="Pfam" id="PF25461">
    <property type="entry name" value="Beta-barrel_SelB"/>
    <property type="match status" value="1"/>
</dbReference>
<keyword evidence="2" id="KW-0342">GTP-binding</keyword>
<accession>X1J462</accession>
<dbReference type="GO" id="GO:0005525">
    <property type="term" value="F:GTP binding"/>
    <property type="evidence" value="ECO:0007669"/>
    <property type="project" value="UniProtKB-KW"/>
</dbReference>
<dbReference type="AlphaFoldDB" id="X1J462"/>
<evidence type="ECO:0000256" key="1">
    <source>
        <dbReference type="ARBA" id="ARBA00022741"/>
    </source>
</evidence>
<dbReference type="Gene3D" id="2.40.30.10">
    <property type="entry name" value="Translation factors"/>
    <property type="match status" value="1"/>
</dbReference>
<gene>
    <name evidence="4" type="ORF">S03H2_58694</name>
</gene>
<name>X1J462_9ZZZZ</name>
<reference evidence="4" key="1">
    <citation type="journal article" date="2014" name="Front. Microbiol.">
        <title>High frequency of phylogenetically diverse reductive dehalogenase-homologous genes in deep subseafloor sedimentary metagenomes.</title>
        <authorList>
            <person name="Kawai M."/>
            <person name="Futagami T."/>
            <person name="Toyoda A."/>
            <person name="Takaki Y."/>
            <person name="Nishi S."/>
            <person name="Hori S."/>
            <person name="Arai W."/>
            <person name="Tsubouchi T."/>
            <person name="Morono Y."/>
            <person name="Uchiyama I."/>
            <person name="Ito T."/>
            <person name="Fujiyama A."/>
            <person name="Inagaki F."/>
            <person name="Takami H."/>
        </authorList>
    </citation>
    <scope>NUCLEOTIDE SEQUENCE</scope>
    <source>
        <strain evidence="4">Expedition CK06-06</strain>
    </source>
</reference>
<sequence>MLSDVKRPLRHGATVTFFTGAAEVMVKVHLLEREELNPGDTTWAQLALAKRVAVVKGDHFIIRSPMDTLGGGSIVGSHAPRHRRFRPGVIQSLQVRGEGAVEQVVIATLEMNQP</sequence>
<feature type="domain" description="Selenocysteine-specific elongation factor beta-barrel" evidence="3">
    <location>
        <begin position="5"/>
        <end position="81"/>
    </location>
</feature>